<comment type="caution">
    <text evidence="4">The sequence shown here is derived from an EMBL/GenBank/DDBJ whole genome shotgun (WGS) entry which is preliminary data.</text>
</comment>
<name>A0AAV1K3Q8_9NEOP</name>
<proteinExistence type="inferred from homology"/>
<dbReference type="GO" id="GO:1902369">
    <property type="term" value="P:negative regulation of RNA catabolic process"/>
    <property type="evidence" value="ECO:0007669"/>
    <property type="project" value="TreeGrafter"/>
</dbReference>
<organism evidence="4 5">
    <name type="scientific">Leptosia nina</name>
    <dbReference type="NCBI Taxonomy" id="320188"/>
    <lineage>
        <taxon>Eukaryota</taxon>
        <taxon>Metazoa</taxon>
        <taxon>Ecdysozoa</taxon>
        <taxon>Arthropoda</taxon>
        <taxon>Hexapoda</taxon>
        <taxon>Insecta</taxon>
        <taxon>Pterygota</taxon>
        <taxon>Neoptera</taxon>
        <taxon>Endopterygota</taxon>
        <taxon>Lepidoptera</taxon>
        <taxon>Glossata</taxon>
        <taxon>Ditrysia</taxon>
        <taxon>Papilionoidea</taxon>
        <taxon>Pieridae</taxon>
        <taxon>Pierinae</taxon>
        <taxon>Leptosia</taxon>
    </lineage>
</organism>
<reference evidence="4 5" key="1">
    <citation type="submission" date="2023-11" db="EMBL/GenBank/DDBJ databases">
        <authorList>
            <person name="Okamura Y."/>
        </authorList>
    </citation>
    <scope>NUCLEOTIDE SEQUENCE [LARGE SCALE GENOMIC DNA]</scope>
</reference>
<dbReference type="GO" id="GO:0031048">
    <property type="term" value="P:regulatory ncRNA-mediated heterochromatin formation"/>
    <property type="evidence" value="ECO:0007669"/>
    <property type="project" value="TreeGrafter"/>
</dbReference>
<evidence type="ECO:0000313" key="4">
    <source>
        <dbReference type="EMBL" id="CAK1555055.1"/>
    </source>
</evidence>
<evidence type="ECO:0000313" key="5">
    <source>
        <dbReference type="Proteomes" id="UP001497472"/>
    </source>
</evidence>
<comment type="similarity">
    <text evidence="2">Belongs to the NRDE2 family.</text>
</comment>
<evidence type="ECO:0000256" key="2">
    <source>
        <dbReference type="ARBA" id="ARBA00009265"/>
    </source>
</evidence>
<accession>A0AAV1K3Q8</accession>
<dbReference type="AlphaFoldDB" id="A0AAV1K3Q8"/>
<dbReference type="PANTHER" id="PTHR13471">
    <property type="entry name" value="TETRATRICOPEPTIDE-LIKE HELICAL"/>
    <property type="match status" value="1"/>
</dbReference>
<comment type="subcellular location">
    <subcellularLocation>
        <location evidence="1">Nucleus</location>
    </subcellularLocation>
</comment>
<dbReference type="InterPro" id="IPR013633">
    <property type="entry name" value="NRDE-2"/>
</dbReference>
<protein>
    <submittedName>
        <fullName evidence="4">Uncharacterized protein</fullName>
    </submittedName>
</protein>
<evidence type="ECO:0000256" key="3">
    <source>
        <dbReference type="ARBA" id="ARBA00023242"/>
    </source>
</evidence>
<dbReference type="GO" id="GO:0071013">
    <property type="term" value="C:catalytic step 2 spliceosome"/>
    <property type="evidence" value="ECO:0007669"/>
    <property type="project" value="TreeGrafter"/>
</dbReference>
<gene>
    <name evidence="4" type="ORF">LNINA_LOCUS13894</name>
</gene>
<evidence type="ECO:0000256" key="1">
    <source>
        <dbReference type="ARBA" id="ARBA00004123"/>
    </source>
</evidence>
<dbReference type="PANTHER" id="PTHR13471:SF0">
    <property type="entry name" value="NUCLEAR EXOSOME REGULATOR NRDE2"/>
    <property type="match status" value="1"/>
</dbReference>
<sequence length="848" mass="94043">MALFPAYVDAKNSDVNCPPIAGDKVRDTIFGPCEVPEALEVQLLASDTEDEVSSVKGYMLSCGQAEIIPSQDFYFDRTLDRGNLRVSTLYYPGRPQYSYDKANTIGRKSKHDEKRWERYFSKRIYEESDMSTAERSISYRKLLTDMPDDLQLWESYIDFQEVCNNMQGALDAVRHAVCKIPESFRLRRRQLTLLRAVFPHRQYLQEIRDMIAAETRSYVRIELWAQLIASVGEEPEAVLRAALSDTVAQSAAAPFFIYAFGSYLRTAGLWERLVLAIELLVAMNFPAAARAARPFPPPRHLDVDDRLLRLEDELMNSGLPRHAVWTRVERARAGAHWCPKPRDDIDPQRAPLPHDVADLLIPLVGSVRLLHLAVRLLLLAKVPMIPSTEAWSRVAGEVYGTAEGLLSLAYAHHSSTDAVHFAKLLEMLTDPPHYFSDDTGFAGWVAGLWEACCAGCEGPAREALLCWRLRWLHARLTLIATDGPGGAATLRSEARGVLKRLAQSSPLAFAEFARLEASVDGGAERAIAAATHALRAVIADPDRPTVDALYVARAVGEVVGAEAGECALVHAVLRRTPPPKLQAPDDSLRLTALRTCEERCAALEESFNDRTLEPSDTAVLEALQPSVGEWARARLALATPSARYQLLQRLLNAQRQVKNTECDALRYYEDSACEMVERGGNKVRDHIHALAAHFPNNAYLNLKSAFTASWRSGALSVEERIRKLAAPRSSNSAEACLLPSLFCALRREWVPIEAEKVVRTARRVTSGAGGATCGGVVWAARLECEARAAAPRITHALLSALHHLPHDKWLHVRGAKWCGGEAESLSDALLEKQLRLHALPDELVPLVR</sequence>
<dbReference type="EMBL" id="CAVLEF010000280">
    <property type="protein sequence ID" value="CAK1555055.1"/>
    <property type="molecule type" value="Genomic_DNA"/>
</dbReference>
<keyword evidence="5" id="KW-1185">Reference proteome</keyword>
<keyword evidence="3" id="KW-0539">Nucleus</keyword>
<dbReference type="Proteomes" id="UP001497472">
    <property type="component" value="Unassembled WGS sequence"/>
</dbReference>